<protein>
    <recommendedName>
        <fullName evidence="3">Mucin-4-like C8-3 domain-containing protein</fullName>
    </recommendedName>
</protein>
<sequence>MEPSLRAEAERVCGDDISCLFDIAATKDVSIGESTLSEITTINNEILQVENRLPMFNQNLTVINVTLGVTFNLVLEAEDPDDDEIKFDVPAHPPGASFSSSGNQLVFSWTVNSAEP</sequence>
<dbReference type="InterPro" id="IPR056619">
    <property type="entry name" value="C8-3_MUC4"/>
</dbReference>
<dbReference type="AlphaFoldDB" id="A0A7D9LH13"/>
<evidence type="ECO:0000259" key="3">
    <source>
        <dbReference type="Pfam" id="PF23263"/>
    </source>
</evidence>
<comment type="caution">
    <text evidence="4">The sequence shown here is derived from an EMBL/GenBank/DDBJ whole genome shotgun (WGS) entry which is preliminary data.</text>
</comment>
<name>A0A7D9LH13_PARCT</name>
<comment type="subcellular location">
    <subcellularLocation>
        <location evidence="1">Membrane</location>
    </subcellularLocation>
</comment>
<evidence type="ECO:0000313" key="5">
    <source>
        <dbReference type="Proteomes" id="UP001152795"/>
    </source>
</evidence>
<reference evidence="4" key="1">
    <citation type="submission" date="2020-04" db="EMBL/GenBank/DDBJ databases">
        <authorList>
            <person name="Alioto T."/>
            <person name="Alioto T."/>
            <person name="Gomez Garrido J."/>
        </authorList>
    </citation>
    <scope>NUCLEOTIDE SEQUENCE</scope>
    <source>
        <strain evidence="4">A484AB</strain>
    </source>
</reference>
<keyword evidence="5" id="KW-1185">Reference proteome</keyword>
<dbReference type="EMBL" id="CACRXK020018477">
    <property type="protein sequence ID" value="CAB4032533.1"/>
    <property type="molecule type" value="Genomic_DNA"/>
</dbReference>
<dbReference type="OrthoDB" id="4405280at2759"/>
<accession>A0A7D9LH13</accession>
<dbReference type="GO" id="GO:0016020">
    <property type="term" value="C:membrane"/>
    <property type="evidence" value="ECO:0007669"/>
    <property type="project" value="UniProtKB-SubCell"/>
</dbReference>
<gene>
    <name evidence="4" type="ORF">PACLA_8A031302</name>
</gene>
<evidence type="ECO:0000256" key="1">
    <source>
        <dbReference type="ARBA" id="ARBA00004370"/>
    </source>
</evidence>
<evidence type="ECO:0000313" key="4">
    <source>
        <dbReference type="EMBL" id="CAB4032533.1"/>
    </source>
</evidence>
<proteinExistence type="predicted"/>
<feature type="non-terminal residue" evidence="4">
    <location>
        <position position="1"/>
    </location>
</feature>
<dbReference type="Proteomes" id="UP001152795">
    <property type="component" value="Unassembled WGS sequence"/>
</dbReference>
<feature type="domain" description="Mucin-4-like C8-3" evidence="3">
    <location>
        <begin position="2"/>
        <end position="43"/>
    </location>
</feature>
<evidence type="ECO:0000256" key="2">
    <source>
        <dbReference type="ARBA" id="ARBA00023136"/>
    </source>
</evidence>
<keyword evidence="2" id="KW-0472">Membrane</keyword>
<dbReference type="Pfam" id="PF23263">
    <property type="entry name" value="C8-3_MUC4"/>
    <property type="match status" value="1"/>
</dbReference>
<organism evidence="4 5">
    <name type="scientific">Paramuricea clavata</name>
    <name type="common">Red gorgonian</name>
    <name type="synonym">Violescent sea-whip</name>
    <dbReference type="NCBI Taxonomy" id="317549"/>
    <lineage>
        <taxon>Eukaryota</taxon>
        <taxon>Metazoa</taxon>
        <taxon>Cnidaria</taxon>
        <taxon>Anthozoa</taxon>
        <taxon>Octocorallia</taxon>
        <taxon>Malacalcyonacea</taxon>
        <taxon>Plexauridae</taxon>
        <taxon>Paramuricea</taxon>
    </lineage>
</organism>